<gene>
    <name evidence="2" type="ORF">KY465_06270</name>
</gene>
<feature type="transmembrane region" description="Helical" evidence="1">
    <location>
        <begin position="186"/>
        <end position="208"/>
    </location>
</feature>
<dbReference type="EMBL" id="JAHWQX010000002">
    <property type="protein sequence ID" value="MBW3096879.1"/>
    <property type="molecule type" value="Genomic_DNA"/>
</dbReference>
<feature type="transmembrane region" description="Helical" evidence="1">
    <location>
        <begin position="506"/>
        <end position="523"/>
    </location>
</feature>
<accession>A0ABS6WLP0</accession>
<keyword evidence="1" id="KW-0812">Transmembrane</keyword>
<feature type="transmembrane region" description="Helical" evidence="1">
    <location>
        <begin position="325"/>
        <end position="343"/>
    </location>
</feature>
<keyword evidence="3" id="KW-1185">Reference proteome</keyword>
<feature type="transmembrane region" description="Helical" evidence="1">
    <location>
        <begin position="152"/>
        <end position="174"/>
    </location>
</feature>
<feature type="transmembrane region" description="Helical" evidence="1">
    <location>
        <begin position="12"/>
        <end position="38"/>
    </location>
</feature>
<feature type="transmembrane region" description="Helical" evidence="1">
    <location>
        <begin position="267"/>
        <end position="288"/>
    </location>
</feature>
<dbReference type="Proteomes" id="UP001430804">
    <property type="component" value="Unassembled WGS sequence"/>
</dbReference>
<keyword evidence="1" id="KW-1133">Transmembrane helix</keyword>
<reference evidence="2" key="1">
    <citation type="submission" date="2021-07" db="EMBL/GenBank/DDBJ databases">
        <title>Pseudohoeflea marina sp. nov. a polyhydroxyalcanoate-producing bacterium.</title>
        <authorList>
            <person name="Zheng W."/>
            <person name="Yu S."/>
            <person name="Huang Y."/>
        </authorList>
    </citation>
    <scope>NUCLEOTIDE SEQUENCE</scope>
    <source>
        <strain evidence="2">DP4N28-3</strain>
    </source>
</reference>
<organism evidence="2 3">
    <name type="scientific">Pseudohoeflea coraliihabitans</name>
    <dbReference type="NCBI Taxonomy" id="2860393"/>
    <lineage>
        <taxon>Bacteria</taxon>
        <taxon>Pseudomonadati</taxon>
        <taxon>Pseudomonadota</taxon>
        <taxon>Alphaproteobacteria</taxon>
        <taxon>Hyphomicrobiales</taxon>
        <taxon>Rhizobiaceae</taxon>
        <taxon>Pseudohoeflea</taxon>
    </lineage>
</organism>
<feature type="transmembrane region" description="Helical" evidence="1">
    <location>
        <begin position="477"/>
        <end position="494"/>
    </location>
</feature>
<evidence type="ECO:0000313" key="3">
    <source>
        <dbReference type="Proteomes" id="UP001430804"/>
    </source>
</evidence>
<protein>
    <submittedName>
        <fullName evidence="2">Uncharacterized protein</fullName>
    </submittedName>
</protein>
<evidence type="ECO:0000256" key="1">
    <source>
        <dbReference type="SAM" id="Phobius"/>
    </source>
</evidence>
<name>A0ABS6WLP0_9HYPH</name>
<feature type="transmembrane region" description="Helical" evidence="1">
    <location>
        <begin position="95"/>
        <end position="112"/>
    </location>
</feature>
<feature type="transmembrane region" description="Helical" evidence="1">
    <location>
        <begin position="58"/>
        <end position="83"/>
    </location>
</feature>
<feature type="transmembrane region" description="Helical" evidence="1">
    <location>
        <begin position="397"/>
        <end position="420"/>
    </location>
</feature>
<feature type="transmembrane region" description="Helical" evidence="1">
    <location>
        <begin position="373"/>
        <end position="390"/>
    </location>
</feature>
<evidence type="ECO:0000313" key="2">
    <source>
        <dbReference type="EMBL" id="MBW3096879.1"/>
    </source>
</evidence>
<feature type="transmembrane region" description="Helical" evidence="1">
    <location>
        <begin position="124"/>
        <end position="146"/>
    </location>
</feature>
<keyword evidence="1" id="KW-0472">Membrane</keyword>
<comment type="caution">
    <text evidence="2">The sequence shown here is derived from an EMBL/GenBank/DDBJ whole genome shotgun (WGS) entry which is preliminary data.</text>
</comment>
<dbReference type="RefSeq" id="WP_219200847.1">
    <property type="nucleotide sequence ID" value="NZ_JAHWQX010000002.1"/>
</dbReference>
<sequence length="818" mass="90386">MSHYPRHDASTFRGAALLSALAALITISFISIGFYALFQKLDLREYFYVKDVYIYGSLISLATTFLYLIFPRLIFFLLLLAMILPLSLMGHLGEIIIILAQWAAIFAIGVCVDRRPIHCGMEFVRTLALGYALYSLLLIAAVHSGWFSPSVIAGIIALPILAAAAIFHAGKLTISLPAAPSVERSWLSAITVLLATMVIVTLSFFAAVPENGSDAIAAYRPMIAELMRTGSLTTDPEWISIGFISLPQIWAQAATAMLTGSEMAAKLWNYSLLCVSLIVLAVLSKSALERYGARGSGRGAWLLPGAVIASMPIVERVSLSAFPDLGALLSSVILIFWVFYLYEQVRLNRLLQPIDGVISGLLVALAVLTKLSLLPMLALCAVPLGIYLLIRCSPRNFLVFATIASVVFAGTALAYFGYVYSQTGNPLFPYYNEIFGSPYFGVFRSPHTGFFSYLLPWDMSVSTTAYNQGGGSKDGDLGLSFLLLFGAALTVLALQFARKGHHSPSAWITAAGFISAVYLLSYLQNNSRYVFVLAVIATPAFCVLVSARYGRLWEMAAVLTVTLNLALMPRFGHGGGMFLFAETQKSMHAEAYRSRLDRQRIADNLSSRYGPQGRYVALGNPIRPIGRLWATSWYYDQPAKALNEALKGGADGLENFLRSKNIDTVIFGSNSQQKMRRFSDQNFLNKLSELSAEIEHEGMFILFHLNNDVRFEEFLPLGEGVPVANRLEWMKRVEAGAFQWHFEYICRTPGAFFLERPLDHDPRPSARSYTTLCTGTPEILTTPLTSVNQPRRVLMDMRKSNADLRIINAGIWHRQPNE</sequence>
<feature type="transmembrane region" description="Helical" evidence="1">
    <location>
        <begin position="529"/>
        <end position="547"/>
    </location>
</feature>
<proteinExistence type="predicted"/>